<comment type="similarity">
    <text evidence="2">Belongs to the pectinesterase family.</text>
</comment>
<proteinExistence type="inferred from homology"/>
<evidence type="ECO:0000256" key="5">
    <source>
        <dbReference type="ARBA" id="ARBA00023085"/>
    </source>
</evidence>
<evidence type="ECO:0000256" key="2">
    <source>
        <dbReference type="ARBA" id="ARBA00008891"/>
    </source>
</evidence>
<feature type="chain" id="PRO_5011118796" description="pectinesterase" evidence="6">
    <location>
        <begin position="21"/>
        <end position="358"/>
    </location>
</feature>
<keyword evidence="6" id="KW-0732">Signal</keyword>
<comment type="caution">
    <text evidence="8">The sequence shown here is derived from an EMBL/GenBank/DDBJ whole genome shotgun (WGS) entry which is preliminary data.</text>
</comment>
<dbReference type="SUPFAM" id="SSF51126">
    <property type="entry name" value="Pectin lyase-like"/>
    <property type="match status" value="1"/>
</dbReference>
<protein>
    <recommendedName>
        <fullName evidence="3">pectinesterase</fullName>
        <ecNumber evidence="3">3.1.1.11</ecNumber>
    </recommendedName>
</protein>
<dbReference type="PANTHER" id="PTHR31321:SF58">
    <property type="entry name" value="METHYLESTERASE, PUTATIVE-RELATED"/>
    <property type="match status" value="1"/>
</dbReference>
<evidence type="ECO:0000313" key="9">
    <source>
        <dbReference type="Proteomes" id="UP000093000"/>
    </source>
</evidence>
<accession>A0A1C7N901</accession>
<dbReference type="EMBL" id="LUGH01000435">
    <property type="protein sequence ID" value="OBZ85086.1"/>
    <property type="molecule type" value="Genomic_DNA"/>
</dbReference>
<dbReference type="STRING" id="101091.A0A1C7N901"/>
<evidence type="ECO:0000256" key="3">
    <source>
        <dbReference type="ARBA" id="ARBA00013229"/>
    </source>
</evidence>
<dbReference type="GO" id="GO:0030599">
    <property type="term" value="F:pectinesterase activity"/>
    <property type="evidence" value="ECO:0007669"/>
    <property type="project" value="UniProtKB-EC"/>
</dbReference>
<reference evidence="8 9" key="1">
    <citation type="submission" date="2016-03" db="EMBL/GenBank/DDBJ databases">
        <title>Choanephora cucurbitarum.</title>
        <authorList>
            <person name="Min B."/>
            <person name="Park H."/>
            <person name="Park J.-H."/>
            <person name="Shin H.-D."/>
            <person name="Choi I.-G."/>
        </authorList>
    </citation>
    <scope>NUCLEOTIDE SEQUENCE [LARGE SCALE GENOMIC DNA]</scope>
    <source>
        <strain evidence="8 9">KUS-F28377</strain>
    </source>
</reference>
<dbReference type="PANTHER" id="PTHR31321">
    <property type="entry name" value="ACYL-COA THIOESTER HYDROLASE YBHC-RELATED"/>
    <property type="match status" value="1"/>
</dbReference>
<keyword evidence="4" id="KW-0378">Hydrolase</keyword>
<dbReference type="OrthoDB" id="1546079at2759"/>
<sequence>MKYFYGTLFALLAYATLSLAATVNVCPTCTYKTVSAALTSIPGGSTEYRIDIAPGVYHETFTISRSNIILAKKGDGEVVIEYAIGHDTQGSHGNTTEMAVVTITGSNIRFYDITIANTYKQTFNIANVALSVKGKQVGFYRSKIYGFQDTLLINEGATVYFKSCYVEGNVDFIYGYGTGYFQECNIASNGVGYVTAQKRRTPNSEGGLYFNGCYLIPTLPSGPIAKSANPSHSFTRTSRKDNTSYLGRPWNENARVIFISSQLGSHIRPEGWSIWSRIRPNISNVLFGEYGNSGPRSSLAKRKYTTKLTPAQAAQYSVGGVFGSTSWIDTTSSTSIKTFDNFALFYYVSLKIECYKAK</sequence>
<evidence type="ECO:0000256" key="4">
    <source>
        <dbReference type="ARBA" id="ARBA00022801"/>
    </source>
</evidence>
<dbReference type="InterPro" id="IPR011050">
    <property type="entry name" value="Pectin_lyase_fold/virulence"/>
</dbReference>
<comment type="pathway">
    <text evidence="1">Glycan metabolism; pectin degradation; 2-dehydro-3-deoxy-D-gluconate from pectin: step 1/5.</text>
</comment>
<feature type="signal peptide" evidence="6">
    <location>
        <begin position="1"/>
        <end position="20"/>
    </location>
</feature>
<dbReference type="Pfam" id="PF01095">
    <property type="entry name" value="Pectinesterase"/>
    <property type="match status" value="1"/>
</dbReference>
<dbReference type="Proteomes" id="UP000093000">
    <property type="component" value="Unassembled WGS sequence"/>
</dbReference>
<keyword evidence="5" id="KW-0063">Aspartyl esterase</keyword>
<evidence type="ECO:0000256" key="6">
    <source>
        <dbReference type="SAM" id="SignalP"/>
    </source>
</evidence>
<dbReference type="GO" id="GO:0042545">
    <property type="term" value="P:cell wall modification"/>
    <property type="evidence" value="ECO:0007669"/>
    <property type="project" value="InterPro"/>
</dbReference>
<evidence type="ECO:0000259" key="7">
    <source>
        <dbReference type="Pfam" id="PF01095"/>
    </source>
</evidence>
<dbReference type="InterPro" id="IPR000070">
    <property type="entry name" value="Pectinesterase_cat"/>
</dbReference>
<evidence type="ECO:0000256" key="1">
    <source>
        <dbReference type="ARBA" id="ARBA00005184"/>
    </source>
</evidence>
<gene>
    <name evidence="8" type="primary">PECS-2.1</name>
    <name evidence="8" type="ORF">A0J61_06862</name>
</gene>
<dbReference type="UniPathway" id="UPA00545">
    <property type="reaction ID" value="UER00823"/>
</dbReference>
<dbReference type="InParanoid" id="A0A1C7N901"/>
<dbReference type="GO" id="GO:0045490">
    <property type="term" value="P:pectin catabolic process"/>
    <property type="evidence" value="ECO:0007669"/>
    <property type="project" value="UniProtKB-UniPathway"/>
</dbReference>
<dbReference type="EC" id="3.1.1.11" evidence="3"/>
<dbReference type="Gene3D" id="2.160.20.10">
    <property type="entry name" value="Single-stranded right-handed beta-helix, Pectin lyase-like"/>
    <property type="match status" value="1"/>
</dbReference>
<dbReference type="InterPro" id="IPR012334">
    <property type="entry name" value="Pectin_lyas_fold"/>
</dbReference>
<keyword evidence="9" id="KW-1185">Reference proteome</keyword>
<feature type="domain" description="Pectinesterase catalytic" evidence="7">
    <location>
        <begin position="23"/>
        <end position="319"/>
    </location>
</feature>
<evidence type="ECO:0000313" key="8">
    <source>
        <dbReference type="EMBL" id="OBZ85086.1"/>
    </source>
</evidence>
<name>A0A1C7N901_9FUNG</name>
<organism evidence="8 9">
    <name type="scientific">Choanephora cucurbitarum</name>
    <dbReference type="NCBI Taxonomy" id="101091"/>
    <lineage>
        <taxon>Eukaryota</taxon>
        <taxon>Fungi</taxon>
        <taxon>Fungi incertae sedis</taxon>
        <taxon>Mucoromycota</taxon>
        <taxon>Mucoromycotina</taxon>
        <taxon>Mucoromycetes</taxon>
        <taxon>Mucorales</taxon>
        <taxon>Mucorineae</taxon>
        <taxon>Choanephoraceae</taxon>
        <taxon>Choanephoroideae</taxon>
        <taxon>Choanephora</taxon>
    </lineage>
</organism>
<dbReference type="AlphaFoldDB" id="A0A1C7N901"/>